<protein>
    <submittedName>
        <fullName evidence="1">Uncharacterized protein</fullName>
    </submittedName>
</protein>
<gene>
    <name evidence="1" type="ORF">ACFSQT_28810</name>
</gene>
<evidence type="ECO:0000313" key="1">
    <source>
        <dbReference type="EMBL" id="MFD2056938.1"/>
    </source>
</evidence>
<dbReference type="EMBL" id="JBHUGY010000048">
    <property type="protein sequence ID" value="MFD2056938.1"/>
    <property type="molecule type" value="Genomic_DNA"/>
</dbReference>
<comment type="caution">
    <text evidence="1">The sequence shown here is derived from an EMBL/GenBank/DDBJ whole genome shotgun (WGS) entry which is preliminary data.</text>
</comment>
<accession>A0ABW4WLK8</accession>
<sequence length="74" mass="8327">MCFSQAIFFPAFLVGSPSEQEFPAFAARMENSFPNRVPPRQSSIVLDNGDLLERRHERDCPEARLEPGAKSSMI</sequence>
<reference evidence="2" key="1">
    <citation type="journal article" date="2019" name="Int. J. Syst. Evol. Microbiol.">
        <title>The Global Catalogue of Microorganisms (GCM) 10K type strain sequencing project: providing services to taxonomists for standard genome sequencing and annotation.</title>
        <authorList>
            <consortium name="The Broad Institute Genomics Platform"/>
            <consortium name="The Broad Institute Genome Sequencing Center for Infectious Disease"/>
            <person name="Wu L."/>
            <person name="Ma J."/>
        </authorList>
    </citation>
    <scope>NUCLEOTIDE SEQUENCE [LARGE SCALE GENOMIC DNA]</scope>
    <source>
        <strain evidence="2">CGMCC 1.16226</strain>
    </source>
</reference>
<evidence type="ECO:0000313" key="2">
    <source>
        <dbReference type="Proteomes" id="UP001597349"/>
    </source>
</evidence>
<dbReference type="Proteomes" id="UP001597349">
    <property type="component" value="Unassembled WGS sequence"/>
</dbReference>
<dbReference type="RefSeq" id="WP_379024517.1">
    <property type="nucleotide sequence ID" value="NZ_JBHUGY010000048.1"/>
</dbReference>
<keyword evidence="2" id="KW-1185">Reference proteome</keyword>
<proteinExistence type="predicted"/>
<organism evidence="1 2">
    <name type="scientific">Mesorhizobium calcicola</name>
    <dbReference type="NCBI Taxonomy" id="1300310"/>
    <lineage>
        <taxon>Bacteria</taxon>
        <taxon>Pseudomonadati</taxon>
        <taxon>Pseudomonadota</taxon>
        <taxon>Alphaproteobacteria</taxon>
        <taxon>Hyphomicrobiales</taxon>
        <taxon>Phyllobacteriaceae</taxon>
        <taxon>Mesorhizobium</taxon>
    </lineage>
</organism>
<name>A0ABW4WLK8_9HYPH</name>